<feature type="chain" id="PRO_5045267439" evidence="2">
    <location>
        <begin position="28"/>
        <end position="454"/>
    </location>
</feature>
<sequence>MRKALHPSLSRLSSLLGLLLLAGAAQAGAVSPRDAVADVASAIERNFYDAQRARAIAEELRGEAAQGRYDRYADPRDLATALSDRLHPLDAHFRVNWRDPAQPGPAPQGHRRLPPPGAAPGPGPGPAAGPAPVDFSRRGNYGLRKVEVLPGNLGYIDLRELPDFAFGDANAPARRALDAALQLIVATDAVIIDLRDNGGGSPAAVGYLTSAFTARNADIYNTFRWREGERMRSDSEAPRDWYRDPRLQVPLYLLTSPRTASAAEALAYTLQSAGRAKVIGEASAGAANPGGDIALKDGFSVFVASGSPTNPITHKNWEGSGVAPDVAVPQREALQTAQQLALERVIAAAPAGADTLDARWTLEALRAQSAPNRDTPAAADYLGQYDRIQIGADGGQLVLRNGQRPPQTLIALQRDLFFVDGNPGLRVRFERGDDGRVTALETLRADGSSNRYRR</sequence>
<feature type="signal peptide" evidence="2">
    <location>
        <begin position="1"/>
        <end position="27"/>
    </location>
</feature>
<evidence type="ECO:0000256" key="2">
    <source>
        <dbReference type="SAM" id="SignalP"/>
    </source>
</evidence>
<dbReference type="Gene3D" id="3.90.226.10">
    <property type="entry name" value="2-enoyl-CoA Hydratase, Chain A, domain 1"/>
    <property type="match status" value="1"/>
</dbReference>
<dbReference type="EMBL" id="CP093547">
    <property type="protein sequence ID" value="UNP31508.1"/>
    <property type="molecule type" value="Genomic_DNA"/>
</dbReference>
<reference evidence="4 5" key="1">
    <citation type="submission" date="2022-03" db="EMBL/GenBank/DDBJ databases">
        <title>Complete genome sequence of Lysobacter capsici VKM B-2533 and Lysobacter gummosus 10.1.1, promising sources of lytic agents.</title>
        <authorList>
            <person name="Tarlachkov S.V."/>
            <person name="Kudryakova I.V."/>
            <person name="Afoshin A.S."/>
            <person name="Leontyevskaya E.A."/>
            <person name="Leontyevskaya N.V."/>
        </authorList>
    </citation>
    <scope>NUCLEOTIDE SEQUENCE [LARGE SCALE GENOMIC DNA]</scope>
    <source>
        <strain evidence="4 5">10.1.1</strain>
    </source>
</reference>
<organism evidence="4 5">
    <name type="scientific">Lysobacter gummosus</name>
    <dbReference type="NCBI Taxonomy" id="262324"/>
    <lineage>
        <taxon>Bacteria</taxon>
        <taxon>Pseudomonadati</taxon>
        <taxon>Pseudomonadota</taxon>
        <taxon>Gammaproteobacteria</taxon>
        <taxon>Lysobacterales</taxon>
        <taxon>Lysobacteraceae</taxon>
        <taxon>Lysobacter</taxon>
    </lineage>
</organism>
<protein>
    <submittedName>
        <fullName evidence="4">S41 family peptidase</fullName>
    </submittedName>
</protein>
<evidence type="ECO:0000259" key="3">
    <source>
        <dbReference type="SMART" id="SM00245"/>
    </source>
</evidence>
<keyword evidence="5" id="KW-1185">Reference proteome</keyword>
<dbReference type="Proteomes" id="UP000829194">
    <property type="component" value="Chromosome"/>
</dbReference>
<gene>
    <name evidence="4" type="ORF">MOV92_09790</name>
</gene>
<keyword evidence="2" id="KW-0732">Signal</keyword>
<dbReference type="PANTHER" id="PTHR11261:SF3">
    <property type="entry name" value="RETINOL-BINDING PROTEIN 3"/>
    <property type="match status" value="1"/>
</dbReference>
<dbReference type="PANTHER" id="PTHR11261">
    <property type="entry name" value="INTERPHOTORECEPTOR RETINOID-BINDING PROTEIN"/>
    <property type="match status" value="1"/>
</dbReference>
<dbReference type="Gene3D" id="3.30.750.44">
    <property type="match status" value="1"/>
</dbReference>
<accession>A0ABY3XIR0</accession>
<dbReference type="SUPFAM" id="SSF52096">
    <property type="entry name" value="ClpP/crotonase"/>
    <property type="match status" value="1"/>
</dbReference>
<dbReference type="InterPro" id="IPR005151">
    <property type="entry name" value="Tail-specific_protease"/>
</dbReference>
<dbReference type="InterPro" id="IPR029045">
    <property type="entry name" value="ClpP/crotonase-like_dom_sf"/>
</dbReference>
<feature type="domain" description="Tail specific protease" evidence="3">
    <location>
        <begin position="132"/>
        <end position="329"/>
    </location>
</feature>
<evidence type="ECO:0000313" key="5">
    <source>
        <dbReference type="Proteomes" id="UP000829194"/>
    </source>
</evidence>
<dbReference type="Pfam" id="PF03572">
    <property type="entry name" value="Peptidase_S41"/>
    <property type="match status" value="1"/>
</dbReference>
<feature type="region of interest" description="Disordered" evidence="1">
    <location>
        <begin position="96"/>
        <end position="134"/>
    </location>
</feature>
<evidence type="ECO:0000313" key="4">
    <source>
        <dbReference type="EMBL" id="UNP31508.1"/>
    </source>
</evidence>
<dbReference type="CDD" id="cd07563">
    <property type="entry name" value="Peptidase_S41_IRBP"/>
    <property type="match status" value="1"/>
</dbReference>
<evidence type="ECO:0000256" key="1">
    <source>
        <dbReference type="SAM" id="MobiDB-lite"/>
    </source>
</evidence>
<dbReference type="SMART" id="SM00245">
    <property type="entry name" value="TSPc"/>
    <property type="match status" value="1"/>
</dbReference>
<proteinExistence type="predicted"/>
<name>A0ABY3XIR0_9GAMM</name>
<dbReference type="RefSeq" id="WP_057942638.1">
    <property type="nucleotide sequence ID" value="NZ_CP011131.1"/>
</dbReference>
<feature type="compositionally biased region" description="Pro residues" evidence="1">
    <location>
        <begin position="114"/>
        <end position="129"/>
    </location>
</feature>